<dbReference type="AlphaFoldDB" id="A0A858RGJ3"/>
<reference evidence="2 3" key="1">
    <citation type="submission" date="2020-04" db="EMBL/GenBank/DDBJ databases">
        <title>Luteolibacter sp. G-1-1-1 isolated from soil.</title>
        <authorList>
            <person name="Dahal R.H."/>
        </authorList>
    </citation>
    <scope>NUCLEOTIDE SEQUENCE [LARGE SCALE GENOMIC DNA]</scope>
    <source>
        <strain evidence="2 3">G-1-1-1</strain>
    </source>
</reference>
<dbReference type="KEGG" id="luo:HHL09_09290"/>
<accession>A0A858RGJ3</accession>
<sequence length="722" mass="80054">MSGPSNGPRPEGATPQSASSAPLSHSIVVPAARERLLEIFKREQLPREVGGTLEGSISGDLRLQQLLFYAMIDTWPFLSKALAEIKRKVRKAPWKVVPWAPRGEKADAKAEKLAKEVENSIWAMKPDPTRQIRGFEGTLDDLVMGYFLGHQLQQIEWDKKKGEWAPGGTKPISARYYGYPYEFHDEDRLMLDPSGGESGLSAYIDFPEHRFLIAVNGSHPGHPTLAAPLRALTGYWLAAVFGLKWFMQYSQLFGQPIRWANYVAGDTTAKAEIQNMMENIGAAAWGIFPTGTELHFESDSRGGTSLPQRELLKMADEQVSVFILGQNLTTTSGEKGARALGEVHMDVREEVVEGVCDFVGEILTHQLSASIVAVNYGDGRDDIPGIWAVYEQPRDEKAMAERDNALGITSGQTPVERQWFYERHGIPIPADGAPLFKEKPDPEPKIDPKTGKPIPPKEEKETEEEPPAERKEEPEKKKVEAADAGLSWRRFPANSGSLGVPRAEMPQIRSGDRASLVQFFRKRGIGASEETVPADTLKPTQLEFSPEKVRAALDYKGGNRSILVSEDDHVIDGHHQWQAHVMAEEDIRIIRLAAPIARCLMMAHRMPSTTVAASLREDLSDELDHPPRKKGTTLEKLSAAVMEGLTGVQSQWLGPVRPFFDKLLAAAMDETATDEDFQEVLQKAQRELPELFGVLDTQALREAMENAIGSAMLAGSVERYEK</sequence>
<evidence type="ECO:0000313" key="2">
    <source>
        <dbReference type="EMBL" id="QJE95967.1"/>
    </source>
</evidence>
<gene>
    <name evidence="2" type="ORF">HHL09_09290</name>
</gene>
<organism evidence="2 3">
    <name type="scientific">Luteolibacter luteus</name>
    <dbReference type="NCBI Taxonomy" id="2728835"/>
    <lineage>
        <taxon>Bacteria</taxon>
        <taxon>Pseudomonadati</taxon>
        <taxon>Verrucomicrobiota</taxon>
        <taxon>Verrucomicrobiia</taxon>
        <taxon>Verrucomicrobiales</taxon>
        <taxon>Verrucomicrobiaceae</taxon>
        <taxon>Luteolibacter</taxon>
    </lineage>
</organism>
<keyword evidence="3" id="KW-1185">Reference proteome</keyword>
<dbReference type="RefSeq" id="WP_169454280.1">
    <property type="nucleotide sequence ID" value="NZ_CP051774.1"/>
</dbReference>
<feature type="region of interest" description="Disordered" evidence="1">
    <location>
        <begin position="430"/>
        <end position="483"/>
    </location>
</feature>
<feature type="region of interest" description="Disordered" evidence="1">
    <location>
        <begin position="1"/>
        <end position="24"/>
    </location>
</feature>
<feature type="compositionally biased region" description="Basic and acidic residues" evidence="1">
    <location>
        <begin position="467"/>
        <end position="481"/>
    </location>
</feature>
<dbReference type="EMBL" id="CP051774">
    <property type="protein sequence ID" value="QJE95967.1"/>
    <property type="molecule type" value="Genomic_DNA"/>
</dbReference>
<proteinExistence type="predicted"/>
<dbReference type="InterPro" id="IPR009279">
    <property type="entry name" value="Portal_Mu"/>
</dbReference>
<evidence type="ECO:0000313" key="3">
    <source>
        <dbReference type="Proteomes" id="UP000501812"/>
    </source>
</evidence>
<evidence type="ECO:0000256" key="1">
    <source>
        <dbReference type="SAM" id="MobiDB-lite"/>
    </source>
</evidence>
<name>A0A858RGJ3_9BACT</name>
<protein>
    <submittedName>
        <fullName evidence="2">DUF935 family protein</fullName>
    </submittedName>
</protein>
<dbReference type="Proteomes" id="UP000501812">
    <property type="component" value="Chromosome"/>
</dbReference>
<feature type="compositionally biased region" description="Basic and acidic residues" evidence="1">
    <location>
        <begin position="436"/>
        <end position="460"/>
    </location>
</feature>
<feature type="compositionally biased region" description="Polar residues" evidence="1">
    <location>
        <begin position="14"/>
        <end position="23"/>
    </location>
</feature>
<dbReference type="Pfam" id="PF06074">
    <property type="entry name" value="Portal_Mu"/>
    <property type="match status" value="1"/>
</dbReference>